<dbReference type="EMBL" id="QZDH01000012">
    <property type="protein sequence ID" value="RJL52932.1"/>
    <property type="molecule type" value="Genomic_DNA"/>
</dbReference>
<comment type="caution">
    <text evidence="1">The sequence shown here is derived from an EMBL/GenBank/DDBJ whole genome shotgun (WGS) entry which is preliminary data.</text>
</comment>
<dbReference type="InterPro" id="IPR025679">
    <property type="entry name" value="Imm2"/>
</dbReference>
<proteinExistence type="predicted"/>
<dbReference type="Pfam" id="PF14426">
    <property type="entry name" value="Imm2"/>
    <property type="match status" value="1"/>
</dbReference>
<dbReference type="Proteomes" id="UP000283655">
    <property type="component" value="Unassembled WGS sequence"/>
</dbReference>
<name>A0A419AYM2_PECCA</name>
<evidence type="ECO:0000313" key="1">
    <source>
        <dbReference type="EMBL" id="RJL52932.1"/>
    </source>
</evidence>
<organism evidence="1 2">
    <name type="scientific">Pectobacterium carotovorum</name>
    <name type="common">Erwinia carotovora</name>
    <dbReference type="NCBI Taxonomy" id="554"/>
    <lineage>
        <taxon>Bacteria</taxon>
        <taxon>Pseudomonadati</taxon>
        <taxon>Pseudomonadota</taxon>
        <taxon>Gammaproteobacteria</taxon>
        <taxon>Enterobacterales</taxon>
        <taxon>Pectobacteriaceae</taxon>
        <taxon>Pectobacterium</taxon>
    </lineage>
</organism>
<gene>
    <name evidence="1" type="ORF">D5071_06845</name>
</gene>
<protein>
    <recommendedName>
        <fullName evidence="3">Immunity protein Imm2</fullName>
    </recommendedName>
</protein>
<accession>A0A419AYM2</accession>
<evidence type="ECO:0008006" key="3">
    <source>
        <dbReference type="Google" id="ProtNLM"/>
    </source>
</evidence>
<reference evidence="1 2" key="1">
    <citation type="submission" date="2018-09" db="EMBL/GenBank/DDBJ databases">
        <title>Phylogenetic diversity of Pectobacterium and Dickeya strains causing blackleg disease of potato in Morocco.</title>
        <authorList>
            <person name="Oulghazi S."/>
            <person name="Moumni M."/>
            <person name="Faure D."/>
        </authorList>
    </citation>
    <scope>NUCLEOTIDE SEQUENCE [LARGE SCALE GENOMIC DNA]</scope>
    <source>
        <strain evidence="1 2">S1.15.11.2D</strain>
    </source>
</reference>
<evidence type="ECO:0000313" key="2">
    <source>
        <dbReference type="Proteomes" id="UP000283655"/>
    </source>
</evidence>
<dbReference type="AlphaFoldDB" id="A0A419AYM2"/>
<dbReference type="RefSeq" id="WP_119873251.1">
    <property type="nucleotide sequence ID" value="NZ_QZDH01000012.1"/>
</dbReference>
<sequence>MNEERISYNEIRESFLECYYIYCRHKIHSYNMTGNVWVENESEGGYAYEQAEGAYDFPIENLMLEVLSLIMIAGRGPDIAEKYHRDMIEKILVEHPLEQLLEEITEEEKSNLLYDMSLLGLVDKKSE</sequence>